<feature type="compositionally biased region" description="Polar residues" evidence="1">
    <location>
        <begin position="211"/>
        <end position="225"/>
    </location>
</feature>
<reference evidence="2 3" key="1">
    <citation type="submission" date="2017-10" db="EMBL/GenBank/DDBJ databases">
        <title>Comparative genomics in systemic dimorphic fungi from Ajellomycetaceae.</title>
        <authorList>
            <person name="Munoz J.F."/>
            <person name="Mcewen J.G."/>
            <person name="Clay O.K."/>
            <person name="Cuomo C.A."/>
        </authorList>
    </citation>
    <scope>NUCLEOTIDE SEQUENCE [LARGE SCALE GENOMIC DNA]</scope>
    <source>
        <strain evidence="2 3">UAMH5409</strain>
    </source>
</reference>
<feature type="region of interest" description="Disordered" evidence="1">
    <location>
        <begin position="286"/>
        <end position="324"/>
    </location>
</feature>
<evidence type="ECO:0000313" key="3">
    <source>
        <dbReference type="Proteomes" id="UP000223968"/>
    </source>
</evidence>
<keyword evidence="3" id="KW-1185">Reference proteome</keyword>
<sequence length="389" mass="42596">MVDSIPSPDPQTLLPPLLACLAAFASPSPPPALLPLLSPILRQRVQILSSVSQSPSDPWLRLLCWGALKAERLQNIINTASFEPHPVSGEIEIPDDDVPVSYKRLDPETLRSQLPLHEHNITVLYVWCPTDQEGGGPGWRVAEVLPGDSLKDEVETWSKSIAEANEYRQLKILREAVHEAEGESTALKIAQPQLKGPEQEEDDDDDYWAQYDNTPGRTPLQQSPAPNLNQNGLGPQQNGSDSYFARYSEVQPALDNVDLSINPNEVGESTLNGDAIASIIQRQSEAVNADKPNGTPLFPDDHHPTESHIPLSHPRPSSASSCGSDAVSKLEQTAENQSMAEMGVKHHISSNIKSLFRLARTTGISKAEFESIVKKELDLLSLVESDDDE</sequence>
<dbReference type="STRING" id="1447875.A0A2B7XL02"/>
<evidence type="ECO:0000256" key="1">
    <source>
        <dbReference type="SAM" id="MobiDB-lite"/>
    </source>
</evidence>
<feature type="compositionally biased region" description="Low complexity" evidence="1">
    <location>
        <begin position="226"/>
        <end position="239"/>
    </location>
</feature>
<accession>A0A2B7XL02</accession>
<dbReference type="AlphaFoldDB" id="A0A2B7XL02"/>
<dbReference type="Proteomes" id="UP000223968">
    <property type="component" value="Unassembled WGS sequence"/>
</dbReference>
<proteinExistence type="predicted"/>
<dbReference type="EMBL" id="PDNB01000092">
    <property type="protein sequence ID" value="PGH09610.1"/>
    <property type="molecule type" value="Genomic_DNA"/>
</dbReference>
<evidence type="ECO:0000313" key="2">
    <source>
        <dbReference type="EMBL" id="PGH09610.1"/>
    </source>
</evidence>
<feature type="compositionally biased region" description="Low complexity" evidence="1">
    <location>
        <begin position="310"/>
        <end position="324"/>
    </location>
</feature>
<gene>
    <name evidence="2" type="ORF">AJ79_05666</name>
</gene>
<organism evidence="2 3">
    <name type="scientific">Helicocarpus griseus UAMH5409</name>
    <dbReference type="NCBI Taxonomy" id="1447875"/>
    <lineage>
        <taxon>Eukaryota</taxon>
        <taxon>Fungi</taxon>
        <taxon>Dikarya</taxon>
        <taxon>Ascomycota</taxon>
        <taxon>Pezizomycotina</taxon>
        <taxon>Eurotiomycetes</taxon>
        <taxon>Eurotiomycetidae</taxon>
        <taxon>Onygenales</taxon>
        <taxon>Ajellomycetaceae</taxon>
        <taxon>Helicocarpus</taxon>
    </lineage>
</organism>
<name>A0A2B7XL02_9EURO</name>
<feature type="region of interest" description="Disordered" evidence="1">
    <location>
        <begin position="182"/>
        <end position="242"/>
    </location>
</feature>
<comment type="caution">
    <text evidence="2">The sequence shown here is derived from an EMBL/GenBank/DDBJ whole genome shotgun (WGS) entry which is preliminary data.</text>
</comment>
<protein>
    <submittedName>
        <fullName evidence="2">Uncharacterized protein</fullName>
    </submittedName>
</protein>
<dbReference type="OrthoDB" id="5578001at2759"/>